<evidence type="ECO:0000256" key="1">
    <source>
        <dbReference type="ARBA" id="ARBA00000185"/>
    </source>
</evidence>
<comment type="caution">
    <text evidence="14">The sequence shown here is derived from an EMBL/GenBank/DDBJ whole genome shotgun (WGS) entry which is preliminary data.</text>
</comment>
<evidence type="ECO:0000256" key="3">
    <source>
        <dbReference type="ARBA" id="ARBA00011080"/>
    </source>
</evidence>
<feature type="coiled-coil region" evidence="11">
    <location>
        <begin position="237"/>
        <end position="264"/>
    </location>
</feature>
<comment type="cofactor">
    <cofactor evidence="2">
        <name>Mg(2+)</name>
        <dbReference type="ChEBI" id="CHEBI:18420"/>
    </cofactor>
</comment>
<feature type="domain" description="Topo IIA-type catalytic" evidence="13">
    <location>
        <begin position="1"/>
        <end position="274"/>
    </location>
</feature>
<dbReference type="PRINTS" id="PR01158">
    <property type="entry name" value="TOPISMRASEII"/>
</dbReference>
<comment type="similarity">
    <text evidence="3">Belongs to the type II topoisomerase family.</text>
</comment>
<dbReference type="Proteomes" id="UP000192501">
    <property type="component" value="Unassembled WGS sequence"/>
</dbReference>
<keyword evidence="11" id="KW-0175">Coiled coil</keyword>
<proteinExistence type="inferred from homology"/>
<name>A0A1X0QK28_9MICR</name>
<dbReference type="GO" id="GO:0000712">
    <property type="term" value="P:resolution of meiotic recombination intermediates"/>
    <property type="evidence" value="ECO:0007669"/>
    <property type="project" value="TreeGrafter"/>
</dbReference>
<organism evidence="14 15">
    <name type="scientific">Hepatospora eriocheir</name>
    <dbReference type="NCBI Taxonomy" id="1081669"/>
    <lineage>
        <taxon>Eukaryota</taxon>
        <taxon>Fungi</taxon>
        <taxon>Fungi incertae sedis</taxon>
        <taxon>Microsporidia</taxon>
        <taxon>Hepatosporidae</taxon>
        <taxon>Hepatospora</taxon>
    </lineage>
</organism>
<dbReference type="PROSITE" id="PS52040">
    <property type="entry name" value="TOPO_IIA"/>
    <property type="match status" value="1"/>
</dbReference>
<dbReference type="EC" id="5.6.2.2" evidence="4"/>
<evidence type="ECO:0000256" key="6">
    <source>
        <dbReference type="ARBA" id="ARBA00022840"/>
    </source>
</evidence>
<dbReference type="InterPro" id="IPR001154">
    <property type="entry name" value="TopoII_euk"/>
</dbReference>
<sequence>MVLVNGAEGIGTGWSTSIPCYNPLDIIANIKKLMNNESMDEMTPFYRNFTGDFIPNGPNKFICSGRADEINNGKEINVVELPVKVWNSTYKKYLDESISKNTLTNYCDYSTHRAVDIVIKPTNSFDYKYLNTSVSTTNMLCFDPNGKIKKYEDPREIIREFYDVRIKYYQKRKEHRLNQLSLDLIKIKNKVRFIRMVVSNQLVVMKRKKDEIFKGLETHDFVKYDGGYTYLLEMAIYSLTKERIEKLEQEYDDRKNEYEVLNKKTIKSLYMNDLDAFEKDYLIVVKKEKEDIQKEIYTKDKKQFKKPKNITGKIDLVSISKALRSDKSLNKLSSKIKDNKVKDNKSKSKLTEIKKLDTKKVKKSASVTSLISKVGHLDISEESDDSFIVSDDSSDTGPWSKYKNQ</sequence>
<dbReference type="EMBL" id="LTAI01000060">
    <property type="protein sequence ID" value="ORE00137.1"/>
    <property type="molecule type" value="Genomic_DNA"/>
</dbReference>
<dbReference type="InterPro" id="IPR002205">
    <property type="entry name" value="Topo_IIA_dom_A"/>
</dbReference>
<comment type="caution">
    <text evidence="10">Lacks conserved residue(s) required for the propagation of feature annotation.</text>
</comment>
<dbReference type="VEuPathDB" id="MicrosporidiaDB:A0H76_2182"/>
<feature type="region of interest" description="Disordered" evidence="12">
    <location>
        <begin position="386"/>
        <end position="405"/>
    </location>
</feature>
<dbReference type="SUPFAM" id="SSF56719">
    <property type="entry name" value="Type II DNA topoisomerase"/>
    <property type="match status" value="1"/>
</dbReference>
<protein>
    <recommendedName>
        <fullName evidence="4">DNA topoisomerase (ATP-hydrolyzing)</fullName>
        <ecNumber evidence="4">5.6.2.2</ecNumber>
    </recommendedName>
</protein>
<dbReference type="Gene3D" id="1.10.268.10">
    <property type="entry name" value="Topoisomerase, domain 3"/>
    <property type="match status" value="1"/>
</dbReference>
<dbReference type="Gene3D" id="3.90.199.10">
    <property type="entry name" value="Topoisomerase II, domain 5"/>
    <property type="match status" value="1"/>
</dbReference>
<evidence type="ECO:0000256" key="12">
    <source>
        <dbReference type="SAM" id="MobiDB-lite"/>
    </source>
</evidence>
<keyword evidence="6" id="KW-0067">ATP-binding</keyword>
<evidence type="ECO:0000313" key="15">
    <source>
        <dbReference type="Proteomes" id="UP000192501"/>
    </source>
</evidence>
<dbReference type="PANTHER" id="PTHR10169:SF38">
    <property type="entry name" value="DNA TOPOISOMERASE 2"/>
    <property type="match status" value="1"/>
</dbReference>
<evidence type="ECO:0000256" key="5">
    <source>
        <dbReference type="ARBA" id="ARBA00022741"/>
    </source>
</evidence>
<keyword evidence="9" id="KW-0413">Isomerase</keyword>
<dbReference type="Gene3D" id="3.30.1360.40">
    <property type="match status" value="1"/>
</dbReference>
<evidence type="ECO:0000256" key="9">
    <source>
        <dbReference type="ARBA" id="ARBA00023235"/>
    </source>
</evidence>
<evidence type="ECO:0000256" key="8">
    <source>
        <dbReference type="ARBA" id="ARBA00023125"/>
    </source>
</evidence>
<evidence type="ECO:0000256" key="4">
    <source>
        <dbReference type="ARBA" id="ARBA00012895"/>
    </source>
</evidence>
<dbReference type="VEuPathDB" id="MicrosporidiaDB:HERIO_2667"/>
<keyword evidence="7" id="KW-0799">Topoisomerase</keyword>
<reference evidence="14 15" key="1">
    <citation type="journal article" date="2017" name="Environ. Microbiol.">
        <title>Decay of the glycolytic pathway and adaptation to intranuclear parasitism within Enterocytozoonidae microsporidia.</title>
        <authorList>
            <person name="Wiredu Boakye D."/>
            <person name="Jaroenlak P."/>
            <person name="Prachumwat A."/>
            <person name="Williams T.A."/>
            <person name="Bateman K.S."/>
            <person name="Itsathitphaisarn O."/>
            <person name="Sritunyalucksana K."/>
            <person name="Paszkiewicz K.H."/>
            <person name="Moore K.A."/>
            <person name="Stentiford G.D."/>
            <person name="Williams B.A."/>
        </authorList>
    </citation>
    <scope>NUCLEOTIDE SEQUENCE [LARGE SCALE GENOMIC DNA]</scope>
    <source>
        <strain evidence="15">canceri</strain>
    </source>
</reference>
<dbReference type="InterPro" id="IPR013757">
    <property type="entry name" value="Topo_IIA_A_a_sf"/>
</dbReference>
<dbReference type="PANTHER" id="PTHR10169">
    <property type="entry name" value="DNA TOPOISOMERASE/GYRASE"/>
    <property type="match status" value="1"/>
</dbReference>
<dbReference type="GO" id="GO:0003677">
    <property type="term" value="F:DNA binding"/>
    <property type="evidence" value="ECO:0007669"/>
    <property type="project" value="UniProtKB-UniRule"/>
</dbReference>
<keyword evidence="5" id="KW-0547">Nucleotide-binding</keyword>
<dbReference type="GO" id="GO:0000819">
    <property type="term" value="P:sister chromatid segregation"/>
    <property type="evidence" value="ECO:0007669"/>
    <property type="project" value="TreeGrafter"/>
</dbReference>
<dbReference type="GO" id="GO:0005524">
    <property type="term" value="F:ATP binding"/>
    <property type="evidence" value="ECO:0007669"/>
    <property type="project" value="UniProtKB-KW"/>
</dbReference>
<comment type="catalytic activity">
    <reaction evidence="1">
        <text>ATP-dependent breakage, passage and rejoining of double-stranded DNA.</text>
        <dbReference type="EC" id="5.6.2.2"/>
    </reaction>
</comment>
<dbReference type="InterPro" id="IPR050634">
    <property type="entry name" value="DNA_Topoisomerase_II"/>
</dbReference>
<evidence type="ECO:0000256" key="10">
    <source>
        <dbReference type="PROSITE-ProRule" id="PRU01384"/>
    </source>
</evidence>
<dbReference type="AlphaFoldDB" id="A0A1X0QK28"/>
<accession>A0A1X0QK28</accession>
<evidence type="ECO:0000256" key="7">
    <source>
        <dbReference type="ARBA" id="ARBA00023029"/>
    </source>
</evidence>
<evidence type="ECO:0000256" key="11">
    <source>
        <dbReference type="SAM" id="Coils"/>
    </source>
</evidence>
<evidence type="ECO:0000313" key="14">
    <source>
        <dbReference type="EMBL" id="ORE00137.1"/>
    </source>
</evidence>
<dbReference type="SMART" id="SM00434">
    <property type="entry name" value="TOP4c"/>
    <property type="match status" value="1"/>
</dbReference>
<evidence type="ECO:0000256" key="2">
    <source>
        <dbReference type="ARBA" id="ARBA00001946"/>
    </source>
</evidence>
<dbReference type="GO" id="GO:0006265">
    <property type="term" value="P:DNA topological change"/>
    <property type="evidence" value="ECO:0007669"/>
    <property type="project" value="InterPro"/>
</dbReference>
<dbReference type="Pfam" id="PF00521">
    <property type="entry name" value="DNA_topoisoIV"/>
    <property type="match status" value="1"/>
</dbReference>
<dbReference type="InterPro" id="IPR013758">
    <property type="entry name" value="Topo_IIA_A/C_ab"/>
</dbReference>
<evidence type="ECO:0000259" key="13">
    <source>
        <dbReference type="PROSITE" id="PS52040"/>
    </source>
</evidence>
<gene>
    <name evidence="14" type="primary">TOP2</name>
    <name evidence="14" type="ORF">A0H76_2182</name>
</gene>
<dbReference type="InterPro" id="IPR013760">
    <property type="entry name" value="Topo_IIA-like_dom_sf"/>
</dbReference>
<dbReference type="GO" id="GO:0003918">
    <property type="term" value="F:DNA topoisomerase type II (double strand cut, ATP-hydrolyzing) activity"/>
    <property type="evidence" value="ECO:0007669"/>
    <property type="project" value="UniProtKB-EC"/>
</dbReference>
<keyword evidence="8 10" id="KW-0238">DNA-binding</keyword>
<dbReference type="GO" id="GO:0005634">
    <property type="term" value="C:nucleus"/>
    <property type="evidence" value="ECO:0007669"/>
    <property type="project" value="TreeGrafter"/>
</dbReference>